<dbReference type="AlphaFoldDB" id="A0A1E3GV94"/>
<dbReference type="RefSeq" id="WP_069295527.1">
    <property type="nucleotide sequence ID" value="NZ_MCRI01000007.1"/>
</dbReference>
<dbReference type="STRING" id="291169.A9E74_01008"/>
<evidence type="ECO:0000259" key="1">
    <source>
        <dbReference type="Pfam" id="PF06094"/>
    </source>
</evidence>
<name>A0A1E3GV94_9GAMM</name>
<dbReference type="InterPro" id="IPR009288">
    <property type="entry name" value="AIG2-like_dom"/>
</dbReference>
<comment type="caution">
    <text evidence="2">The sequence shown here is derived from an EMBL/GenBank/DDBJ whole genome shotgun (WGS) entry which is preliminary data.</text>
</comment>
<evidence type="ECO:0000313" key="2">
    <source>
        <dbReference type="EMBL" id="ODN67281.1"/>
    </source>
</evidence>
<reference evidence="2 3" key="1">
    <citation type="submission" date="2016-07" db="EMBL/GenBank/DDBJ databases">
        <title>Draft Genome Sequence of Methylophaga muralis Bur 1.</title>
        <authorList>
            <person name="Vasilenko O.V."/>
            <person name="Doronina N.V."/>
            <person name="Shmareva M.N."/>
            <person name="Tarlachkov S.V."/>
            <person name="Mustakhimov I."/>
            <person name="Trotsenko Y.A."/>
        </authorList>
    </citation>
    <scope>NUCLEOTIDE SEQUENCE [LARGE SCALE GENOMIC DNA]</scope>
    <source>
        <strain evidence="2 3">Bur 1</strain>
    </source>
</reference>
<gene>
    <name evidence="2" type="primary">ytfP</name>
    <name evidence="2" type="ORF">A9E74_01008</name>
</gene>
<dbReference type="Proteomes" id="UP000094379">
    <property type="component" value="Unassembled WGS sequence"/>
</dbReference>
<sequence>MTEDYLFVYGTLRKDNARHDLLHRYCEFIALGRLQGSLYQVSHYPGVILSDDSRQQVIGEVYRINNKELLLAQLDDYEECSASFCEPHEYVRSRHNITLADGGQLNAWVYLYNRPTTGLKLIPSGDYLNP</sequence>
<dbReference type="SUPFAM" id="SSF110857">
    <property type="entry name" value="Gamma-glutamyl cyclotransferase-like"/>
    <property type="match status" value="1"/>
</dbReference>
<dbReference type="InterPro" id="IPR013024">
    <property type="entry name" value="GGCT-like"/>
</dbReference>
<proteinExistence type="predicted"/>
<dbReference type="Gene3D" id="3.10.490.10">
    <property type="entry name" value="Gamma-glutamyl cyclotransferase-like"/>
    <property type="match status" value="1"/>
</dbReference>
<keyword evidence="2" id="KW-0808">Transferase</keyword>
<dbReference type="Pfam" id="PF06094">
    <property type="entry name" value="GGACT"/>
    <property type="match status" value="1"/>
</dbReference>
<protein>
    <submittedName>
        <fullName evidence="2">Gamma-glutamylcyclotransferase family protein YtfP</fullName>
    </submittedName>
</protein>
<dbReference type="EMBL" id="MCRI01000007">
    <property type="protein sequence ID" value="ODN67281.1"/>
    <property type="molecule type" value="Genomic_DNA"/>
</dbReference>
<dbReference type="InterPro" id="IPR036568">
    <property type="entry name" value="GGCT-like_sf"/>
</dbReference>
<evidence type="ECO:0000313" key="3">
    <source>
        <dbReference type="Proteomes" id="UP000094379"/>
    </source>
</evidence>
<accession>A0A1E3GV94</accession>
<feature type="domain" description="Gamma-glutamylcyclotransferase AIG2-like" evidence="1">
    <location>
        <begin position="6"/>
        <end position="128"/>
    </location>
</feature>
<dbReference type="PATRIC" id="fig|291169.3.peg.1015"/>
<dbReference type="GO" id="GO:0016740">
    <property type="term" value="F:transferase activity"/>
    <property type="evidence" value="ECO:0007669"/>
    <property type="project" value="UniProtKB-KW"/>
</dbReference>
<keyword evidence="3" id="KW-1185">Reference proteome</keyword>
<dbReference type="CDD" id="cd06661">
    <property type="entry name" value="GGCT_like"/>
    <property type="match status" value="1"/>
</dbReference>
<organism evidence="2 3">
    <name type="scientific">Methylophaga muralis</name>
    <dbReference type="NCBI Taxonomy" id="291169"/>
    <lineage>
        <taxon>Bacteria</taxon>
        <taxon>Pseudomonadati</taxon>
        <taxon>Pseudomonadota</taxon>
        <taxon>Gammaproteobacteria</taxon>
        <taxon>Thiotrichales</taxon>
        <taxon>Piscirickettsiaceae</taxon>
        <taxon>Methylophaga</taxon>
    </lineage>
</organism>